<organism evidence="1">
    <name type="scientific">Arundo donax</name>
    <name type="common">Giant reed</name>
    <name type="synonym">Donax arundinaceus</name>
    <dbReference type="NCBI Taxonomy" id="35708"/>
    <lineage>
        <taxon>Eukaryota</taxon>
        <taxon>Viridiplantae</taxon>
        <taxon>Streptophyta</taxon>
        <taxon>Embryophyta</taxon>
        <taxon>Tracheophyta</taxon>
        <taxon>Spermatophyta</taxon>
        <taxon>Magnoliopsida</taxon>
        <taxon>Liliopsida</taxon>
        <taxon>Poales</taxon>
        <taxon>Poaceae</taxon>
        <taxon>PACMAD clade</taxon>
        <taxon>Arundinoideae</taxon>
        <taxon>Arundineae</taxon>
        <taxon>Arundo</taxon>
    </lineage>
</organism>
<dbReference type="EMBL" id="GBRH01270809">
    <property type="protein sequence ID" value="JAD27086.1"/>
    <property type="molecule type" value="Transcribed_RNA"/>
</dbReference>
<dbReference type="AlphaFoldDB" id="A0A0A8YKW6"/>
<reference evidence="1" key="2">
    <citation type="journal article" date="2015" name="Data Brief">
        <title>Shoot transcriptome of the giant reed, Arundo donax.</title>
        <authorList>
            <person name="Barrero R.A."/>
            <person name="Guerrero F.D."/>
            <person name="Moolhuijzen P."/>
            <person name="Goolsby J.A."/>
            <person name="Tidwell J."/>
            <person name="Bellgard S.E."/>
            <person name="Bellgard M.I."/>
        </authorList>
    </citation>
    <scope>NUCLEOTIDE SEQUENCE</scope>
    <source>
        <tissue evidence="1">Shoot tissue taken approximately 20 cm above the soil surface</tissue>
    </source>
</reference>
<proteinExistence type="predicted"/>
<name>A0A0A8YKW6_ARUDO</name>
<sequence>MVNFFSTVPYHLQTCQCSGSLWKIDALDEIAP</sequence>
<accession>A0A0A8YKW6</accession>
<evidence type="ECO:0000313" key="1">
    <source>
        <dbReference type="EMBL" id="JAD27086.1"/>
    </source>
</evidence>
<reference evidence="1" key="1">
    <citation type="submission" date="2014-09" db="EMBL/GenBank/DDBJ databases">
        <authorList>
            <person name="Magalhaes I.L.F."/>
            <person name="Oliveira U."/>
            <person name="Santos F.R."/>
            <person name="Vidigal T.H.D.A."/>
            <person name="Brescovit A.D."/>
            <person name="Santos A.J."/>
        </authorList>
    </citation>
    <scope>NUCLEOTIDE SEQUENCE</scope>
    <source>
        <tissue evidence="1">Shoot tissue taken approximately 20 cm above the soil surface</tissue>
    </source>
</reference>
<protein>
    <submittedName>
        <fullName evidence="1">Uncharacterized protein</fullName>
    </submittedName>
</protein>